<evidence type="ECO:0000313" key="2">
    <source>
        <dbReference type="EMBL" id="GMH79983.1"/>
    </source>
</evidence>
<feature type="region of interest" description="Disordered" evidence="1">
    <location>
        <begin position="413"/>
        <end position="635"/>
    </location>
</feature>
<feature type="compositionally biased region" description="Polar residues" evidence="1">
    <location>
        <begin position="607"/>
        <end position="620"/>
    </location>
</feature>
<dbReference type="Gene3D" id="3.30.450.20">
    <property type="entry name" value="PAS domain"/>
    <property type="match status" value="1"/>
</dbReference>
<feature type="compositionally biased region" description="Polar residues" evidence="1">
    <location>
        <begin position="574"/>
        <end position="583"/>
    </location>
</feature>
<evidence type="ECO:0000313" key="3">
    <source>
        <dbReference type="Proteomes" id="UP001162640"/>
    </source>
</evidence>
<organism evidence="2 3">
    <name type="scientific">Triparma laevis f. inornata</name>
    <dbReference type="NCBI Taxonomy" id="1714386"/>
    <lineage>
        <taxon>Eukaryota</taxon>
        <taxon>Sar</taxon>
        <taxon>Stramenopiles</taxon>
        <taxon>Ochrophyta</taxon>
        <taxon>Bolidophyceae</taxon>
        <taxon>Parmales</taxon>
        <taxon>Triparmaceae</taxon>
        <taxon>Triparma</taxon>
    </lineage>
</organism>
<feature type="region of interest" description="Disordered" evidence="1">
    <location>
        <begin position="243"/>
        <end position="262"/>
    </location>
</feature>
<sequence length="1020" mass="111520">MSNPVYPSDLTPNDQNTSIQQLSFQPLHNNISYNAMDQSMPMPSSGVMGQTSMGQGGFAMPSQLQSEMNMVGFSNRLSNVHGAVQQQQYAFTQGNEQGGQGMQAMMMNMPMHAQLQPQMNGMVGAQPMPMPMPMQQQMPQMQMQGHHASTHPTHYQQTTPQQQHMMQQHMMQRMPQQQPQQQQQVMPSQPDISGITGLSNKRISTTTTHRMLKSAAAKEVEILLDEEKAKKIAEMGKDEFALSAEEKAQQSKDRNREHARSTRLRKKAYVLKLEELVEQLSSDRTKNEQQQRVTTQRNDEIKKVRARVLTNFLRLIVMGPPVPQAYAALLAPNFVMSSPITPFRSFARHQCCDGIRYIRGISEVVEEGCSMRVMINNIGLHNTRWSLLKLQEFCANFPNLMYQIQQQNYYEISNSPSGDSSSDVGTPPATSNIGSTPPTSDAGATLEEVKPNTHTKKLKKEEKKSKEAEKANSGDAQDSSNSNNGNNSSDSLHNSKMANTTVENTSNSSLDDGSGSDGGRGERGSSEGKESTGSGGSSGGEKFHDYHAPSIPDYPPPEKSPNREGAVSEKVRTQAGQKRSLANSEVADLQQRNTRSKRGGTRDSSRKNVNPSAAKTNETESNSGASNGSWGSGNTMEERLQTAPAIPLPPFVGLGKKASFASKSNSNPSLTNSADFVSNVSAVQPNADTQMRAIPTNPGGVTDLPKTAASTSSSVPAPIQPNVQVRVPPAQDNHMKGVLNSNSRLNSISGLNSVQQTAPLTTPLPGGGTTGIVGQYYFGENDIMSQDNVIMGKWTFNTTNAVALGSLQEVAFSGMLFAKFDANHKMESVDISYDVMQVMQLLQGCQRLSSVMPIMPNSIDMAMSKTAHQEPRLIINCMPPNHIVNVNSAWMNLWGYSQSKTEGKTITEMMTKDYTLNEAHGTNSLAEYQSLAVFKNMLNEVCSNRASNGIVLHYGKNKSAIINYLTCVPLPDKKYGTTHFLIIGHKLNSAEVTKMILESNEQNKDRSAVDYGAALQEVMS</sequence>
<name>A0A9W7EIA8_9STRA</name>
<evidence type="ECO:0000256" key="1">
    <source>
        <dbReference type="SAM" id="MobiDB-lite"/>
    </source>
</evidence>
<feature type="compositionally biased region" description="Low complexity" evidence="1">
    <location>
        <begin position="413"/>
        <end position="422"/>
    </location>
</feature>
<dbReference type="AlphaFoldDB" id="A0A9W7EIA8"/>
<feature type="compositionally biased region" description="Low complexity" evidence="1">
    <location>
        <begin position="504"/>
        <end position="513"/>
    </location>
</feature>
<proteinExistence type="predicted"/>
<feature type="compositionally biased region" description="Basic and acidic residues" evidence="1">
    <location>
        <begin position="459"/>
        <end position="472"/>
    </location>
</feature>
<reference evidence="3" key="1">
    <citation type="journal article" date="2023" name="Commun. Biol.">
        <title>Genome analysis of Parmales, the sister group of diatoms, reveals the evolutionary specialization of diatoms from phago-mixotrophs to photoautotrophs.</title>
        <authorList>
            <person name="Ban H."/>
            <person name="Sato S."/>
            <person name="Yoshikawa S."/>
            <person name="Yamada K."/>
            <person name="Nakamura Y."/>
            <person name="Ichinomiya M."/>
            <person name="Sato N."/>
            <person name="Blanc-Mathieu R."/>
            <person name="Endo H."/>
            <person name="Kuwata A."/>
            <person name="Ogata H."/>
        </authorList>
    </citation>
    <scope>NUCLEOTIDE SEQUENCE [LARGE SCALE GENOMIC DNA]</scope>
</reference>
<dbReference type="EMBL" id="BLQM01000274">
    <property type="protein sequence ID" value="GMH79983.1"/>
    <property type="molecule type" value="Genomic_DNA"/>
</dbReference>
<comment type="caution">
    <text evidence="2">The sequence shown here is derived from an EMBL/GenBank/DDBJ whole genome shotgun (WGS) entry which is preliminary data.</text>
</comment>
<dbReference type="CDD" id="cd14809">
    <property type="entry name" value="bZIP_AUREO-like"/>
    <property type="match status" value="1"/>
</dbReference>
<evidence type="ECO:0008006" key="4">
    <source>
        <dbReference type="Google" id="ProtNLM"/>
    </source>
</evidence>
<feature type="compositionally biased region" description="Polar residues" evidence="1">
    <location>
        <begin position="428"/>
        <end position="439"/>
    </location>
</feature>
<feature type="compositionally biased region" description="Basic and acidic residues" evidence="1">
    <location>
        <begin position="243"/>
        <end position="260"/>
    </location>
</feature>
<feature type="region of interest" description="Disordered" evidence="1">
    <location>
        <begin position="690"/>
        <end position="720"/>
    </location>
</feature>
<feature type="compositionally biased region" description="Basic and acidic residues" evidence="1">
    <location>
        <begin position="519"/>
        <end position="530"/>
    </location>
</feature>
<dbReference type="SUPFAM" id="SSF55785">
    <property type="entry name" value="PYP-like sensor domain (PAS domain)"/>
    <property type="match status" value="1"/>
</dbReference>
<feature type="compositionally biased region" description="Low complexity" evidence="1">
    <location>
        <begin position="621"/>
        <end position="634"/>
    </location>
</feature>
<feature type="compositionally biased region" description="Basic and acidic residues" evidence="1">
    <location>
        <begin position="560"/>
        <end position="572"/>
    </location>
</feature>
<protein>
    <recommendedName>
        <fullName evidence="4">BZIP domain-containing protein</fullName>
    </recommendedName>
</protein>
<dbReference type="InterPro" id="IPR035965">
    <property type="entry name" value="PAS-like_dom_sf"/>
</dbReference>
<gene>
    <name evidence="2" type="ORF">TL16_g08349</name>
</gene>
<feature type="compositionally biased region" description="Low complexity" evidence="1">
    <location>
        <begin position="473"/>
        <end position="495"/>
    </location>
</feature>
<dbReference type="Proteomes" id="UP001162640">
    <property type="component" value="Unassembled WGS sequence"/>
</dbReference>
<accession>A0A9W7EIA8</accession>